<evidence type="ECO:0000256" key="1">
    <source>
        <dbReference type="PROSITE-ProRule" id="PRU00042"/>
    </source>
</evidence>
<feature type="domain" description="C2H2-type" evidence="2">
    <location>
        <begin position="86"/>
        <end position="109"/>
    </location>
</feature>
<keyword evidence="4" id="KW-1185">Reference proteome</keyword>
<dbReference type="PROSITE" id="PS50157">
    <property type="entry name" value="ZINC_FINGER_C2H2_2"/>
    <property type="match status" value="1"/>
</dbReference>
<dbReference type="PROSITE" id="PS00028">
    <property type="entry name" value="ZINC_FINGER_C2H2_1"/>
    <property type="match status" value="1"/>
</dbReference>
<dbReference type="GO" id="GO:0008270">
    <property type="term" value="F:zinc ion binding"/>
    <property type="evidence" value="ECO:0007669"/>
    <property type="project" value="UniProtKB-KW"/>
</dbReference>
<dbReference type="Gene3D" id="3.30.160.60">
    <property type="entry name" value="Classic Zinc Finger"/>
    <property type="match status" value="1"/>
</dbReference>
<accession>A0ABD2VUS9</accession>
<dbReference type="AlphaFoldDB" id="A0ABD2VUS9"/>
<evidence type="ECO:0000313" key="4">
    <source>
        <dbReference type="Proteomes" id="UP001627154"/>
    </source>
</evidence>
<proteinExistence type="predicted"/>
<dbReference type="InterPro" id="IPR013087">
    <property type="entry name" value="Znf_C2H2_type"/>
</dbReference>
<organism evidence="3 4">
    <name type="scientific">Trichogramma kaykai</name>
    <dbReference type="NCBI Taxonomy" id="54128"/>
    <lineage>
        <taxon>Eukaryota</taxon>
        <taxon>Metazoa</taxon>
        <taxon>Ecdysozoa</taxon>
        <taxon>Arthropoda</taxon>
        <taxon>Hexapoda</taxon>
        <taxon>Insecta</taxon>
        <taxon>Pterygota</taxon>
        <taxon>Neoptera</taxon>
        <taxon>Endopterygota</taxon>
        <taxon>Hymenoptera</taxon>
        <taxon>Apocrita</taxon>
        <taxon>Proctotrupomorpha</taxon>
        <taxon>Chalcidoidea</taxon>
        <taxon>Trichogrammatidae</taxon>
        <taxon>Trichogramma</taxon>
    </lineage>
</organism>
<keyword evidence="1" id="KW-0863">Zinc-finger</keyword>
<sequence length="136" mass="15473">MEPGDVFDCAFSVKQEPIDMSLNDNENYQTIDKAPHVQNIELSQFIHGNSIQRLKQEYDETAEPHKDMEIIFECKDIESVHNGVTHACSTCEKKFSDKGNLKKHIDSIHNRVTHACVTPRATLRFDISVLAHTYGS</sequence>
<dbReference type="SUPFAM" id="SSF57667">
    <property type="entry name" value="beta-beta-alpha zinc fingers"/>
    <property type="match status" value="1"/>
</dbReference>
<dbReference type="InterPro" id="IPR036236">
    <property type="entry name" value="Znf_C2H2_sf"/>
</dbReference>
<dbReference type="SMART" id="SM00355">
    <property type="entry name" value="ZnF_C2H2"/>
    <property type="match status" value="1"/>
</dbReference>
<evidence type="ECO:0000313" key="3">
    <source>
        <dbReference type="EMBL" id="KAL3384418.1"/>
    </source>
</evidence>
<keyword evidence="1" id="KW-0862">Zinc</keyword>
<comment type="caution">
    <text evidence="3">The sequence shown here is derived from an EMBL/GenBank/DDBJ whole genome shotgun (WGS) entry which is preliminary data.</text>
</comment>
<dbReference type="Proteomes" id="UP001627154">
    <property type="component" value="Unassembled WGS sequence"/>
</dbReference>
<name>A0ABD2VUS9_9HYME</name>
<dbReference type="EMBL" id="JBJJXI010000173">
    <property type="protein sequence ID" value="KAL3384418.1"/>
    <property type="molecule type" value="Genomic_DNA"/>
</dbReference>
<evidence type="ECO:0000259" key="2">
    <source>
        <dbReference type="PROSITE" id="PS50157"/>
    </source>
</evidence>
<protein>
    <recommendedName>
        <fullName evidence="2">C2H2-type domain-containing protein</fullName>
    </recommendedName>
</protein>
<keyword evidence="1" id="KW-0479">Metal-binding</keyword>
<reference evidence="3 4" key="1">
    <citation type="journal article" date="2024" name="bioRxiv">
        <title>A reference genome for Trichogramma kaykai: A tiny desert-dwelling parasitoid wasp with competing sex-ratio distorters.</title>
        <authorList>
            <person name="Culotta J."/>
            <person name="Lindsey A.R."/>
        </authorList>
    </citation>
    <scope>NUCLEOTIDE SEQUENCE [LARGE SCALE GENOMIC DNA]</scope>
    <source>
        <strain evidence="3 4">KSX58</strain>
    </source>
</reference>
<gene>
    <name evidence="3" type="ORF">TKK_019816</name>
</gene>